<name>A0ABS7TWU9_9BACT</name>
<comment type="caution">
    <text evidence="1">The sequence shown here is derived from an EMBL/GenBank/DDBJ whole genome shotgun (WGS) entry which is preliminary data.</text>
</comment>
<accession>A0ABS7TWU9</accession>
<dbReference type="Proteomes" id="UP001139031">
    <property type="component" value="Unassembled WGS sequence"/>
</dbReference>
<evidence type="ECO:0008006" key="3">
    <source>
        <dbReference type="Google" id="ProtNLM"/>
    </source>
</evidence>
<dbReference type="InterPro" id="IPR008949">
    <property type="entry name" value="Isoprenoid_synthase_dom_sf"/>
</dbReference>
<dbReference type="RefSeq" id="WP_224194477.1">
    <property type="nucleotide sequence ID" value="NZ_JAIRAU010000035.1"/>
</dbReference>
<organism evidence="1 2">
    <name type="scientific">Nannocystis pusilla</name>
    <dbReference type="NCBI Taxonomy" id="889268"/>
    <lineage>
        <taxon>Bacteria</taxon>
        <taxon>Pseudomonadati</taxon>
        <taxon>Myxococcota</taxon>
        <taxon>Polyangia</taxon>
        <taxon>Nannocystales</taxon>
        <taxon>Nannocystaceae</taxon>
        <taxon>Nannocystis</taxon>
    </lineage>
</organism>
<dbReference type="EMBL" id="JAIRAU010000035">
    <property type="protein sequence ID" value="MBZ5712722.1"/>
    <property type="molecule type" value="Genomic_DNA"/>
</dbReference>
<dbReference type="Gene3D" id="1.10.600.10">
    <property type="entry name" value="Farnesyl Diphosphate Synthase"/>
    <property type="match status" value="1"/>
</dbReference>
<evidence type="ECO:0000313" key="2">
    <source>
        <dbReference type="Proteomes" id="UP001139031"/>
    </source>
</evidence>
<reference evidence="1" key="1">
    <citation type="submission" date="2021-08" db="EMBL/GenBank/DDBJ databases">
        <authorList>
            <person name="Stevens D.C."/>
        </authorList>
    </citation>
    <scope>NUCLEOTIDE SEQUENCE</scope>
    <source>
        <strain evidence="1">DSM 53165</strain>
    </source>
</reference>
<dbReference type="SUPFAM" id="SSF48576">
    <property type="entry name" value="Terpenoid synthases"/>
    <property type="match status" value="1"/>
</dbReference>
<proteinExistence type="predicted"/>
<gene>
    <name evidence="1" type="ORF">K7C98_26060</name>
</gene>
<dbReference type="Pfam" id="PF19086">
    <property type="entry name" value="Terpene_syn_C_2"/>
    <property type="match status" value="1"/>
</dbReference>
<evidence type="ECO:0000313" key="1">
    <source>
        <dbReference type="EMBL" id="MBZ5712722.1"/>
    </source>
</evidence>
<keyword evidence="2" id="KW-1185">Reference proteome</keyword>
<sequence length="359" mass="40470">MHALHAETLTTRGVELVAAARLHDRALDVPAAFALRFPQAWRPRRLLNAHADTIERRTLAWLASYGIGRDVAEREKLRKFDCAMYGGYSLPVAEFEAALLVTQFICLWLFWDDMLVEEELGWDVDEIVRALTSGAAGTDDSRYVAAWADIGRRLRRSRSASWLARLGVTMRQWMENAKVETGLARAFKRGSCPEFCTAFDCRTVSIGMYPTFHLIEHAEDSELPASFHDDPVVVELKRLASRLVGLGNDLGGLAKDIDQRWLNLVLILGEQASLPLEAAFARVVEIHNEDVQRFDRLCAALPSWGLETDRRVDRWLRAVHYNVHGFTLWESTAERYQELKAIAGDKLLVAPVTALQEAG</sequence>
<protein>
    <recommendedName>
        <fullName evidence="3">Terpene synthase</fullName>
    </recommendedName>
</protein>